<dbReference type="InterPro" id="IPR000917">
    <property type="entry name" value="Sulfatase_N"/>
</dbReference>
<dbReference type="InterPro" id="IPR024607">
    <property type="entry name" value="Sulfatase_CS"/>
</dbReference>
<comment type="similarity">
    <text evidence="1">Belongs to the sulfatase family.</text>
</comment>
<dbReference type="GO" id="GO:0046872">
    <property type="term" value="F:metal ion binding"/>
    <property type="evidence" value="ECO:0007669"/>
    <property type="project" value="UniProtKB-KW"/>
</dbReference>
<dbReference type="Gene3D" id="3.40.720.10">
    <property type="entry name" value="Alkaline Phosphatase, subunit A"/>
    <property type="match status" value="1"/>
</dbReference>
<gene>
    <name evidence="7" type="ORF">S01H4_32201</name>
</gene>
<evidence type="ECO:0000256" key="4">
    <source>
        <dbReference type="ARBA" id="ARBA00022837"/>
    </source>
</evidence>
<keyword evidence="2" id="KW-0479">Metal-binding</keyword>
<dbReference type="SUPFAM" id="SSF53649">
    <property type="entry name" value="Alkaline phosphatase-like"/>
    <property type="match status" value="1"/>
</dbReference>
<dbReference type="InterPro" id="IPR017850">
    <property type="entry name" value="Alkaline_phosphatase_core_sf"/>
</dbReference>
<feature type="region of interest" description="Disordered" evidence="5">
    <location>
        <begin position="29"/>
        <end position="67"/>
    </location>
</feature>
<comment type="caution">
    <text evidence="7">The sequence shown here is derived from an EMBL/GenBank/DDBJ whole genome shotgun (WGS) entry which is preliminary data.</text>
</comment>
<dbReference type="PROSITE" id="PS00523">
    <property type="entry name" value="SULFATASE_1"/>
    <property type="match status" value="1"/>
</dbReference>
<organism evidence="7">
    <name type="scientific">marine sediment metagenome</name>
    <dbReference type="NCBI Taxonomy" id="412755"/>
    <lineage>
        <taxon>unclassified sequences</taxon>
        <taxon>metagenomes</taxon>
        <taxon>ecological metagenomes</taxon>
    </lineage>
</organism>
<keyword evidence="4" id="KW-0106">Calcium</keyword>
<accession>X1BQG4</accession>
<feature type="compositionally biased region" description="Low complexity" evidence="5">
    <location>
        <begin position="52"/>
        <end position="67"/>
    </location>
</feature>
<feature type="domain" description="Sulfatase N-terminal" evidence="6">
    <location>
        <begin position="123"/>
        <end position="184"/>
    </location>
</feature>
<dbReference type="PANTHER" id="PTHR42693">
    <property type="entry name" value="ARYLSULFATASE FAMILY MEMBER"/>
    <property type="match status" value="1"/>
</dbReference>
<sequence length="185" mass="19267">MKSVRNRLLLTLLLGGLIGYIAACNNAKPTPDANAAQEKQPNQKAALNETMDSAPNDPADAPAQKQLQVAQAPAKLVAAAASTAPDNVPHPDPKFKGKIGETIRDSQADTGLFVPRSAPEGAPNVLLVLLDDAGFGASSTFGGPCNTPTLQKLADSGLRYNRFHTTAVCSPTRAALLTGHNHHST</sequence>
<evidence type="ECO:0000256" key="2">
    <source>
        <dbReference type="ARBA" id="ARBA00022723"/>
    </source>
</evidence>
<dbReference type="GO" id="GO:0016787">
    <property type="term" value="F:hydrolase activity"/>
    <property type="evidence" value="ECO:0007669"/>
    <property type="project" value="UniProtKB-KW"/>
</dbReference>
<dbReference type="AlphaFoldDB" id="X1BQG4"/>
<evidence type="ECO:0000256" key="1">
    <source>
        <dbReference type="ARBA" id="ARBA00008779"/>
    </source>
</evidence>
<dbReference type="PANTHER" id="PTHR42693:SF43">
    <property type="entry name" value="BLL2667 PROTEIN"/>
    <property type="match status" value="1"/>
</dbReference>
<name>X1BQG4_9ZZZZ</name>
<dbReference type="Pfam" id="PF00884">
    <property type="entry name" value="Sulfatase"/>
    <property type="match status" value="1"/>
</dbReference>
<dbReference type="EMBL" id="BART01016803">
    <property type="protein sequence ID" value="GAG86388.1"/>
    <property type="molecule type" value="Genomic_DNA"/>
</dbReference>
<keyword evidence="3" id="KW-0378">Hydrolase</keyword>
<evidence type="ECO:0000256" key="3">
    <source>
        <dbReference type="ARBA" id="ARBA00022801"/>
    </source>
</evidence>
<evidence type="ECO:0000313" key="7">
    <source>
        <dbReference type="EMBL" id="GAG86388.1"/>
    </source>
</evidence>
<reference evidence="7" key="1">
    <citation type="journal article" date="2014" name="Front. Microbiol.">
        <title>High frequency of phylogenetically diverse reductive dehalogenase-homologous genes in deep subseafloor sedimentary metagenomes.</title>
        <authorList>
            <person name="Kawai M."/>
            <person name="Futagami T."/>
            <person name="Toyoda A."/>
            <person name="Takaki Y."/>
            <person name="Nishi S."/>
            <person name="Hori S."/>
            <person name="Arai W."/>
            <person name="Tsubouchi T."/>
            <person name="Morono Y."/>
            <person name="Uchiyama I."/>
            <person name="Ito T."/>
            <person name="Fujiyama A."/>
            <person name="Inagaki F."/>
            <person name="Takami H."/>
        </authorList>
    </citation>
    <scope>NUCLEOTIDE SEQUENCE</scope>
    <source>
        <strain evidence="7">Expedition CK06-06</strain>
    </source>
</reference>
<protein>
    <recommendedName>
        <fullName evidence="6">Sulfatase N-terminal domain-containing protein</fullName>
    </recommendedName>
</protein>
<evidence type="ECO:0000256" key="5">
    <source>
        <dbReference type="SAM" id="MobiDB-lite"/>
    </source>
</evidence>
<proteinExistence type="inferred from homology"/>
<feature type="non-terminal residue" evidence="7">
    <location>
        <position position="185"/>
    </location>
</feature>
<dbReference type="InterPro" id="IPR050738">
    <property type="entry name" value="Sulfatase"/>
</dbReference>
<evidence type="ECO:0000259" key="6">
    <source>
        <dbReference type="Pfam" id="PF00884"/>
    </source>
</evidence>